<dbReference type="Pfam" id="PF02872">
    <property type="entry name" value="5_nucleotid_C"/>
    <property type="match status" value="1"/>
</dbReference>
<keyword evidence="2" id="KW-0547">Nucleotide-binding</keyword>
<feature type="domain" description="5'-Nucleotidase C-terminal" evidence="4">
    <location>
        <begin position="327"/>
        <end position="479"/>
    </location>
</feature>
<evidence type="ECO:0000256" key="1">
    <source>
        <dbReference type="ARBA" id="ARBA00022729"/>
    </source>
</evidence>
<dbReference type="InterPro" id="IPR008334">
    <property type="entry name" value="5'-Nucleotdase_C"/>
</dbReference>
<comment type="similarity">
    <text evidence="2">Belongs to the 5'-nucleotidase family.</text>
</comment>
<dbReference type="InterPro" id="IPR036907">
    <property type="entry name" value="5'-Nucleotdase_C_sf"/>
</dbReference>
<protein>
    <submittedName>
        <fullName evidence="5">2',3'-cyclic-nucleotide 2'-phosphodiesterase/3'-nucleotidase</fullName>
        <ecNumber evidence="5">3.1.3.6</ecNumber>
        <ecNumber evidence="5">3.1.4.16</ecNumber>
    </submittedName>
</protein>
<feature type="domain" description="Calcineurin-like phosphoesterase" evidence="3">
    <location>
        <begin position="8"/>
        <end position="234"/>
    </location>
</feature>
<name>A0ABV2PKD6_9BACI</name>
<keyword evidence="1" id="KW-0732">Signal</keyword>
<reference evidence="5 6" key="1">
    <citation type="submission" date="2024-06" db="EMBL/GenBank/DDBJ databases">
        <title>Sorghum-associated microbial communities from plants grown in Nebraska, USA.</title>
        <authorList>
            <person name="Schachtman D."/>
        </authorList>
    </citation>
    <scope>NUCLEOTIDE SEQUENCE [LARGE SCALE GENOMIC DNA]</scope>
    <source>
        <strain evidence="5 6">736</strain>
    </source>
</reference>
<organism evidence="5 6">
    <name type="scientific">Lysinibacillus parviboronicapiens</name>
    <dbReference type="NCBI Taxonomy" id="436516"/>
    <lineage>
        <taxon>Bacteria</taxon>
        <taxon>Bacillati</taxon>
        <taxon>Bacillota</taxon>
        <taxon>Bacilli</taxon>
        <taxon>Bacillales</taxon>
        <taxon>Bacillaceae</taxon>
        <taxon>Lysinibacillus</taxon>
    </lineage>
</organism>
<gene>
    <name evidence="5" type="ORF">ABIA69_002571</name>
</gene>
<dbReference type="PANTHER" id="PTHR11575:SF6">
    <property type="entry name" value="2',3'-CYCLIC-NUCLEOTIDE 2'-PHOSPHODIESTERASE_3'-NUCLEOTIDASE"/>
    <property type="match status" value="1"/>
</dbReference>
<evidence type="ECO:0000259" key="3">
    <source>
        <dbReference type="Pfam" id="PF00149"/>
    </source>
</evidence>
<dbReference type="EC" id="3.1.3.6" evidence="5"/>
<keyword evidence="6" id="KW-1185">Reference proteome</keyword>
<dbReference type="EC" id="3.1.4.16" evidence="5"/>
<dbReference type="Gene3D" id="3.60.21.10">
    <property type="match status" value="1"/>
</dbReference>
<dbReference type="Pfam" id="PF00149">
    <property type="entry name" value="Metallophos"/>
    <property type="match status" value="1"/>
</dbReference>
<accession>A0ABV2PKD6</accession>
<comment type="caution">
    <text evidence="5">The sequence shown here is derived from an EMBL/GenBank/DDBJ whole genome shotgun (WGS) entry which is preliminary data.</text>
</comment>
<dbReference type="EMBL" id="JBEPSB010000011">
    <property type="protein sequence ID" value="MET4561403.1"/>
    <property type="molecule type" value="Genomic_DNA"/>
</dbReference>
<keyword evidence="2 5" id="KW-0378">Hydrolase</keyword>
<dbReference type="RefSeq" id="WP_354471997.1">
    <property type="nucleotide sequence ID" value="NZ_JBEPSB010000011.1"/>
</dbReference>
<evidence type="ECO:0000313" key="5">
    <source>
        <dbReference type="EMBL" id="MET4561403.1"/>
    </source>
</evidence>
<dbReference type="Gene3D" id="3.90.780.10">
    <property type="entry name" value="5'-Nucleotidase, C-terminal domain"/>
    <property type="match status" value="1"/>
</dbReference>
<dbReference type="SUPFAM" id="SSF55816">
    <property type="entry name" value="5'-nucleotidase (syn. UDP-sugar hydrolase), C-terminal domain"/>
    <property type="match status" value="1"/>
</dbReference>
<dbReference type="InterPro" id="IPR006179">
    <property type="entry name" value="5_nucleotidase/apyrase"/>
</dbReference>
<dbReference type="GO" id="GO:0008254">
    <property type="term" value="F:3'-nucleotidase activity"/>
    <property type="evidence" value="ECO:0007669"/>
    <property type="project" value="UniProtKB-EC"/>
</dbReference>
<evidence type="ECO:0000313" key="6">
    <source>
        <dbReference type="Proteomes" id="UP001549363"/>
    </source>
</evidence>
<sequence>METKKLQLLVTSDIHGYLMPTTYRRTLEPLGLGKLASIIEALRGQTPSLLIDNGDLIQGSPLASYYHANHLHQPNPIIDVANFLNYDVAIFGNHEFNYGLPFLKKAVTQSQFPWLSGNIYHQDGTTFTQPYIVKELEGIRIAIIGITTHFVPVWEEASHIEGLDFHDAFESAKRWITHIRHHEKVDVVVLCYHGGFSHDLSSGELLEPNTGENQGYLMCKELDCDIVITGHQHREIATKAFAKTVVQTGTKGNCLAAITIKLDRENGQIINMQHEAVLHYVEEDTPACAQVTSLVETIHQQTENWLDEPLGTIEGNMLFEDAFHVRVYKHPYIEFIQNVQMAVTNTSISCTALFHDGPGGLPKDVTRRHIVTNYIFPNTLKVLRVKGQDIVQALEQNASYFSLKDGELMISTNFLYPKAQPYNYDMWEGINYTLDIRRPIGERVTAVTFQGEPLHVQACYDVVMNNYRATGAGNFPYFAQCPIIKDVQTDMTELITRYFEEHPTIQATHHQNWKILY</sequence>
<evidence type="ECO:0000256" key="2">
    <source>
        <dbReference type="RuleBase" id="RU362119"/>
    </source>
</evidence>
<dbReference type="PRINTS" id="PR01607">
    <property type="entry name" value="APYRASEFAMLY"/>
</dbReference>
<evidence type="ECO:0000259" key="4">
    <source>
        <dbReference type="Pfam" id="PF02872"/>
    </source>
</evidence>
<proteinExistence type="inferred from homology"/>
<dbReference type="Proteomes" id="UP001549363">
    <property type="component" value="Unassembled WGS sequence"/>
</dbReference>
<dbReference type="InterPro" id="IPR004843">
    <property type="entry name" value="Calcineurin-like_PHP"/>
</dbReference>
<dbReference type="InterPro" id="IPR029052">
    <property type="entry name" value="Metallo-depent_PP-like"/>
</dbReference>
<dbReference type="SUPFAM" id="SSF56300">
    <property type="entry name" value="Metallo-dependent phosphatases"/>
    <property type="match status" value="1"/>
</dbReference>
<dbReference type="GO" id="GO:0008663">
    <property type="term" value="F:2',3'-cyclic-nucleotide 2'-phosphodiesterase activity"/>
    <property type="evidence" value="ECO:0007669"/>
    <property type="project" value="UniProtKB-EC"/>
</dbReference>
<dbReference type="PANTHER" id="PTHR11575">
    <property type="entry name" value="5'-NUCLEOTIDASE-RELATED"/>
    <property type="match status" value="1"/>
</dbReference>